<protein>
    <submittedName>
        <fullName evidence="9">Aldouronate transport system permease protein</fullName>
    </submittedName>
</protein>
<keyword evidence="3" id="KW-1003">Cell membrane</keyword>
<evidence type="ECO:0000256" key="1">
    <source>
        <dbReference type="ARBA" id="ARBA00004651"/>
    </source>
</evidence>
<dbReference type="InterPro" id="IPR035906">
    <property type="entry name" value="MetI-like_sf"/>
</dbReference>
<organism evidence="9 10">
    <name type="scientific">Paenibacillus eucommiae</name>
    <dbReference type="NCBI Taxonomy" id="1355755"/>
    <lineage>
        <taxon>Bacteria</taxon>
        <taxon>Bacillati</taxon>
        <taxon>Bacillota</taxon>
        <taxon>Bacilli</taxon>
        <taxon>Bacillales</taxon>
        <taxon>Paenibacillaceae</taxon>
        <taxon>Paenibacillus</taxon>
    </lineage>
</organism>
<comment type="similarity">
    <text evidence="7">Belongs to the binding-protein-dependent transport system permease family.</text>
</comment>
<reference evidence="9 10" key="1">
    <citation type="submission" date="2021-03" db="EMBL/GenBank/DDBJ databases">
        <title>Genomic Encyclopedia of Type Strains, Phase IV (KMG-IV): sequencing the most valuable type-strain genomes for metagenomic binning, comparative biology and taxonomic classification.</title>
        <authorList>
            <person name="Goeker M."/>
        </authorList>
    </citation>
    <scope>NUCLEOTIDE SEQUENCE [LARGE SCALE GENOMIC DNA]</scope>
    <source>
        <strain evidence="9 10">DSM 26048</strain>
    </source>
</reference>
<dbReference type="Proteomes" id="UP001519287">
    <property type="component" value="Unassembled WGS sequence"/>
</dbReference>
<comment type="caution">
    <text evidence="9">The sequence shown here is derived from an EMBL/GenBank/DDBJ whole genome shotgun (WGS) entry which is preliminary data.</text>
</comment>
<feature type="transmembrane region" description="Helical" evidence="7">
    <location>
        <begin position="80"/>
        <end position="101"/>
    </location>
</feature>
<evidence type="ECO:0000313" key="9">
    <source>
        <dbReference type="EMBL" id="MBP1993789.1"/>
    </source>
</evidence>
<evidence type="ECO:0000256" key="7">
    <source>
        <dbReference type="RuleBase" id="RU363032"/>
    </source>
</evidence>
<proteinExistence type="inferred from homology"/>
<evidence type="ECO:0000313" key="10">
    <source>
        <dbReference type="Proteomes" id="UP001519287"/>
    </source>
</evidence>
<dbReference type="EMBL" id="JAGGLB010000021">
    <property type="protein sequence ID" value="MBP1993789.1"/>
    <property type="molecule type" value="Genomic_DNA"/>
</dbReference>
<evidence type="ECO:0000256" key="3">
    <source>
        <dbReference type="ARBA" id="ARBA00022475"/>
    </source>
</evidence>
<dbReference type="PANTHER" id="PTHR43744">
    <property type="entry name" value="ABC TRANSPORTER PERMEASE PROTEIN MG189-RELATED-RELATED"/>
    <property type="match status" value="1"/>
</dbReference>
<dbReference type="CDD" id="cd06261">
    <property type="entry name" value="TM_PBP2"/>
    <property type="match status" value="1"/>
</dbReference>
<keyword evidence="4 7" id="KW-0812">Transmembrane</keyword>
<evidence type="ECO:0000259" key="8">
    <source>
        <dbReference type="PROSITE" id="PS50928"/>
    </source>
</evidence>
<keyword evidence="5 7" id="KW-1133">Transmembrane helix</keyword>
<gene>
    <name evidence="9" type="ORF">J2Z66_005415</name>
</gene>
<evidence type="ECO:0000256" key="4">
    <source>
        <dbReference type="ARBA" id="ARBA00022692"/>
    </source>
</evidence>
<dbReference type="SUPFAM" id="SSF161098">
    <property type="entry name" value="MetI-like"/>
    <property type="match status" value="1"/>
</dbReference>
<feature type="transmembrane region" description="Helical" evidence="7">
    <location>
        <begin position="264"/>
        <end position="281"/>
    </location>
</feature>
<keyword evidence="2 7" id="KW-0813">Transport</keyword>
<keyword evidence="6 7" id="KW-0472">Membrane</keyword>
<feature type="transmembrane region" description="Helical" evidence="7">
    <location>
        <begin position="113"/>
        <end position="136"/>
    </location>
</feature>
<feature type="transmembrane region" description="Helical" evidence="7">
    <location>
        <begin position="142"/>
        <end position="163"/>
    </location>
</feature>
<keyword evidence="10" id="KW-1185">Reference proteome</keyword>
<feature type="transmembrane region" description="Helical" evidence="7">
    <location>
        <begin position="184"/>
        <end position="207"/>
    </location>
</feature>
<sequence>MLHRYRSPSRKVFELVNYSLFIVFSISILIPFIHVISISLSSFAAVEGNQVSLWPVEFTLQAYEKVVTNSTFIRSFVNTVFLTVINTVLVILVSLCCAYALSSKYVIGRKIIFMYILIPMFISGGLIPTYLVVNGIGLNNTFWALILPGISSAFYIIIFKNVIDQLPQEIIESAEMDGAGDYRVLFTIVLPLVLPMTMAFTIFSAVAHWNEWFGVLLYIRDNTKWTLQFQLRDILINASLTEAMEKNMIKNKVAAPIYSESLKMAALMVTVIPIIVVYPFLQKYFIHGVLVGAVKG</sequence>
<dbReference type="InterPro" id="IPR000515">
    <property type="entry name" value="MetI-like"/>
</dbReference>
<dbReference type="PROSITE" id="PS50928">
    <property type="entry name" value="ABC_TM1"/>
    <property type="match status" value="1"/>
</dbReference>
<name>A0ABS4J1S0_9BACL</name>
<dbReference type="RefSeq" id="WP_245375845.1">
    <property type="nucleotide sequence ID" value="NZ_JAGGLB010000021.1"/>
</dbReference>
<dbReference type="PANTHER" id="PTHR43744:SF9">
    <property type="entry name" value="POLYGALACTURONAN_RHAMNOGALACTURONAN TRANSPORT SYSTEM PERMEASE PROTEIN YTCP"/>
    <property type="match status" value="1"/>
</dbReference>
<feature type="domain" description="ABC transmembrane type-1" evidence="8">
    <location>
        <begin position="76"/>
        <end position="281"/>
    </location>
</feature>
<evidence type="ECO:0000256" key="2">
    <source>
        <dbReference type="ARBA" id="ARBA00022448"/>
    </source>
</evidence>
<dbReference type="Pfam" id="PF00528">
    <property type="entry name" value="BPD_transp_1"/>
    <property type="match status" value="1"/>
</dbReference>
<dbReference type="Gene3D" id="1.10.3720.10">
    <property type="entry name" value="MetI-like"/>
    <property type="match status" value="1"/>
</dbReference>
<evidence type="ECO:0000256" key="5">
    <source>
        <dbReference type="ARBA" id="ARBA00022989"/>
    </source>
</evidence>
<accession>A0ABS4J1S0</accession>
<comment type="subcellular location">
    <subcellularLocation>
        <location evidence="1 7">Cell membrane</location>
        <topology evidence="1 7">Multi-pass membrane protein</topology>
    </subcellularLocation>
</comment>
<evidence type="ECO:0000256" key="6">
    <source>
        <dbReference type="ARBA" id="ARBA00023136"/>
    </source>
</evidence>
<feature type="transmembrane region" description="Helical" evidence="7">
    <location>
        <begin position="20"/>
        <end position="46"/>
    </location>
</feature>